<keyword evidence="1" id="KW-0472">Membrane</keyword>
<dbReference type="HOGENOM" id="CLU_1718221_0_0_2"/>
<dbReference type="InParanoid" id="D7DUF3"/>
<feature type="transmembrane region" description="Helical" evidence="1">
    <location>
        <begin position="94"/>
        <end position="112"/>
    </location>
</feature>
<evidence type="ECO:0000256" key="1">
    <source>
        <dbReference type="SAM" id="Phobius"/>
    </source>
</evidence>
<accession>D7DUF3</accession>
<organism evidence="2 3">
    <name type="scientific">Methanococcus voltae (strain ATCC BAA-1334 / A3)</name>
    <dbReference type="NCBI Taxonomy" id="456320"/>
    <lineage>
        <taxon>Archaea</taxon>
        <taxon>Methanobacteriati</taxon>
        <taxon>Methanobacteriota</taxon>
        <taxon>Methanomada group</taxon>
        <taxon>Methanococci</taxon>
        <taxon>Methanococcales</taxon>
        <taxon>Methanococcaceae</taxon>
        <taxon>Methanococcus</taxon>
    </lineage>
</organism>
<proteinExistence type="predicted"/>
<sequence>MKITPGKVGLFAGFSAIILETIFKVTPPPAYGLCIACHTRDLTNWIVNNAFGTSLGMAPVSKIIPVLTVVGIFIGALVAAKANGDFKLRTTHNMVVGFILGLLVINFALLMGGCPVRMALRTAYGDMISLIGLVFIAIGVYVGTEFYLKRA</sequence>
<keyword evidence="3" id="KW-1185">Reference proteome</keyword>
<feature type="transmembrane region" description="Helical" evidence="1">
    <location>
        <begin position="127"/>
        <end position="148"/>
    </location>
</feature>
<keyword evidence="1" id="KW-1133">Transmembrane helix</keyword>
<feature type="transmembrane region" description="Helical" evidence="1">
    <location>
        <begin position="63"/>
        <end position="82"/>
    </location>
</feature>
<dbReference type="eggNOG" id="arCOG05117">
    <property type="taxonomic scope" value="Archaea"/>
</dbReference>
<evidence type="ECO:0008006" key="4">
    <source>
        <dbReference type="Google" id="ProtNLM"/>
    </source>
</evidence>
<evidence type="ECO:0000313" key="2">
    <source>
        <dbReference type="EMBL" id="ADI36763.1"/>
    </source>
</evidence>
<evidence type="ECO:0000313" key="3">
    <source>
        <dbReference type="Proteomes" id="UP000007722"/>
    </source>
</evidence>
<dbReference type="OrthoDB" id="63782at2157"/>
<dbReference type="Proteomes" id="UP000007722">
    <property type="component" value="Chromosome"/>
</dbReference>
<dbReference type="STRING" id="456320.Mvol_1106"/>
<name>D7DUF3_METV3</name>
<dbReference type="KEGG" id="mvo:Mvol_1106"/>
<reference evidence="2 3" key="1">
    <citation type="submission" date="2010-05" db="EMBL/GenBank/DDBJ databases">
        <title>Complete sequence of Methanococcus voltae A3.</title>
        <authorList>
            <consortium name="US DOE Joint Genome Institute"/>
            <person name="Lucas S."/>
            <person name="Copeland A."/>
            <person name="Lapidus A."/>
            <person name="Cheng J.-F."/>
            <person name="Bruce D."/>
            <person name="Goodwin L."/>
            <person name="Pitluck S."/>
            <person name="Lowry S."/>
            <person name="Clum A."/>
            <person name="Land M."/>
            <person name="Hauser L."/>
            <person name="Kyrpides N."/>
            <person name="Mikhailova N."/>
            <person name="Whitman W.B."/>
            <person name="Woyke T."/>
        </authorList>
    </citation>
    <scope>NUCLEOTIDE SEQUENCE [LARGE SCALE GENOMIC DNA]</scope>
    <source>
        <strain evidence="3">ATCC BAA-1334 / A3</strain>
    </source>
</reference>
<dbReference type="EMBL" id="CP002057">
    <property type="protein sequence ID" value="ADI36763.1"/>
    <property type="molecule type" value="Genomic_DNA"/>
</dbReference>
<protein>
    <recommendedName>
        <fullName evidence="4">Cytochrome c heme-binding site</fullName>
    </recommendedName>
</protein>
<gene>
    <name evidence="2" type="ordered locus">Mvol_1106</name>
</gene>
<keyword evidence="1" id="KW-0812">Transmembrane</keyword>
<dbReference type="AlphaFoldDB" id="D7DUF3"/>